<dbReference type="Proteomes" id="UP000244224">
    <property type="component" value="Unassembled WGS sequence"/>
</dbReference>
<dbReference type="EMBL" id="QBKP01000009">
    <property type="protein sequence ID" value="PTX48635.1"/>
    <property type="molecule type" value="Genomic_DNA"/>
</dbReference>
<dbReference type="OrthoDB" id="7867295at2"/>
<reference evidence="2 3" key="1">
    <citation type="submission" date="2018-04" db="EMBL/GenBank/DDBJ databases">
        <title>Genomic Encyclopedia of Archaeal and Bacterial Type Strains, Phase II (KMG-II): from individual species to whole genera.</title>
        <authorList>
            <person name="Goeker M."/>
        </authorList>
    </citation>
    <scope>NUCLEOTIDE SEQUENCE [LARGE SCALE GENOMIC DNA]</scope>
    <source>
        <strain evidence="2 3">DSM 21823</strain>
    </source>
</reference>
<keyword evidence="1" id="KW-1133">Transmembrane helix</keyword>
<feature type="transmembrane region" description="Helical" evidence="1">
    <location>
        <begin position="61"/>
        <end position="87"/>
    </location>
</feature>
<accession>A0A2T6AXT8</accession>
<evidence type="ECO:0000313" key="3">
    <source>
        <dbReference type="Proteomes" id="UP000244224"/>
    </source>
</evidence>
<keyword evidence="1" id="KW-0812">Transmembrane</keyword>
<sequence>MGLNLLSDTARLRRIAELVAQGDGPELSARIDLMNRAIRPLSVLSVFALVASAFLDPERYSAGMVALAGTPWPVWGIAALIVALHFLTRGTGTPART</sequence>
<dbReference type="AlphaFoldDB" id="A0A2T6AXT8"/>
<proteinExistence type="predicted"/>
<protein>
    <submittedName>
        <fullName evidence="2">Holin (3TMs family)</fullName>
    </submittedName>
</protein>
<dbReference type="RefSeq" id="WP_108129485.1">
    <property type="nucleotide sequence ID" value="NZ_QBKP01000009.1"/>
</dbReference>
<name>A0A2T6AXT8_9RHOB</name>
<keyword evidence="3" id="KW-1185">Reference proteome</keyword>
<keyword evidence="1" id="KW-0472">Membrane</keyword>
<comment type="caution">
    <text evidence="2">The sequence shown here is derived from an EMBL/GenBank/DDBJ whole genome shotgun (WGS) entry which is preliminary data.</text>
</comment>
<organism evidence="2 3">
    <name type="scientific">Gemmobacter caeni</name>
    <dbReference type="NCBI Taxonomy" id="589035"/>
    <lineage>
        <taxon>Bacteria</taxon>
        <taxon>Pseudomonadati</taxon>
        <taxon>Pseudomonadota</taxon>
        <taxon>Alphaproteobacteria</taxon>
        <taxon>Rhodobacterales</taxon>
        <taxon>Paracoccaceae</taxon>
        <taxon>Gemmobacter</taxon>
    </lineage>
</organism>
<gene>
    <name evidence="2" type="ORF">C8N34_109143</name>
</gene>
<evidence type="ECO:0000256" key="1">
    <source>
        <dbReference type="SAM" id="Phobius"/>
    </source>
</evidence>
<evidence type="ECO:0000313" key="2">
    <source>
        <dbReference type="EMBL" id="PTX48635.1"/>
    </source>
</evidence>
<feature type="transmembrane region" description="Helical" evidence="1">
    <location>
        <begin position="37"/>
        <end position="55"/>
    </location>
</feature>